<sequence>MAFSLAGKTAFITGASRGIGLEIGKVLAAQGANVVVAAKTVEPHPKLPGTIYTAAEELDAIGAATGSGARALPLQLDIRDAAAVQDAIAATKDKFGALDIVVNNASAISMKPTLEASVKSYDLMNSINSRGSWLVAKHALPLLLESSTNGRNPQILTLSPPLTYGMLDPTPSTAKDAIYPAQMAQCASAYAIAKFGMSLLTLSLSAELFGKVAVNSLWPYTLIGTSAMKIVSANADEEAKRWRSPTIVAQAALRIFQEQSSSSPDRPFTGQFLVDEIYLRQKGLTTDQIKQFNLHEATPQHELAEDLYISQQLRDAVHKSRSA</sequence>
<dbReference type="GO" id="GO:0005739">
    <property type="term" value="C:mitochondrion"/>
    <property type="evidence" value="ECO:0007669"/>
    <property type="project" value="TreeGrafter"/>
</dbReference>
<reference evidence="2 3" key="1">
    <citation type="journal article" date="2018" name="Mol. Biol. Evol.">
        <title>Broad Genomic Sampling Reveals a Smut Pathogenic Ancestry of the Fungal Clade Ustilaginomycotina.</title>
        <authorList>
            <person name="Kijpornyongpan T."/>
            <person name="Mondo S.J."/>
            <person name="Barry K."/>
            <person name="Sandor L."/>
            <person name="Lee J."/>
            <person name="Lipzen A."/>
            <person name="Pangilinan J."/>
            <person name="LaButti K."/>
            <person name="Hainaut M."/>
            <person name="Henrissat B."/>
            <person name="Grigoriev I.V."/>
            <person name="Spatafora J.W."/>
            <person name="Aime M.C."/>
        </authorList>
    </citation>
    <scope>NUCLEOTIDE SEQUENCE [LARGE SCALE GENOMIC DNA]</scope>
    <source>
        <strain evidence="2 3">MCA 3645</strain>
    </source>
</reference>
<dbReference type="AlphaFoldDB" id="A0A317XQG7"/>
<keyword evidence="1" id="KW-0521">NADP</keyword>
<proteinExistence type="predicted"/>
<dbReference type="Gene3D" id="3.40.50.720">
    <property type="entry name" value="NAD(P)-binding Rossmann-like Domain"/>
    <property type="match status" value="1"/>
</dbReference>
<dbReference type="InParanoid" id="A0A317XQG7"/>
<name>A0A317XQG7_9BASI</name>
<dbReference type="NCBIfam" id="NF006133">
    <property type="entry name" value="PRK08278.1"/>
    <property type="match status" value="1"/>
</dbReference>
<dbReference type="Proteomes" id="UP000246740">
    <property type="component" value="Unassembled WGS sequence"/>
</dbReference>
<accession>A0A317XQG7</accession>
<dbReference type="InterPro" id="IPR020904">
    <property type="entry name" value="Sc_DH/Rdtase_CS"/>
</dbReference>
<evidence type="ECO:0000313" key="2">
    <source>
        <dbReference type="EMBL" id="PWY99588.1"/>
    </source>
</evidence>
<dbReference type="OrthoDB" id="5327538at2759"/>
<dbReference type="SUPFAM" id="SSF51735">
    <property type="entry name" value="NAD(P)-binding Rossmann-fold domains"/>
    <property type="match status" value="1"/>
</dbReference>
<dbReference type="PANTHER" id="PTHR42808">
    <property type="entry name" value="HYDROXYSTEROID DEHYDROGENASE-LIKE PROTEIN 2"/>
    <property type="match status" value="1"/>
</dbReference>
<evidence type="ECO:0000313" key="3">
    <source>
        <dbReference type="Proteomes" id="UP000246740"/>
    </source>
</evidence>
<dbReference type="InterPro" id="IPR036291">
    <property type="entry name" value="NAD(P)-bd_dom_sf"/>
</dbReference>
<dbReference type="PRINTS" id="PR00081">
    <property type="entry name" value="GDHRDH"/>
</dbReference>
<dbReference type="PANTHER" id="PTHR42808:SF3">
    <property type="entry name" value="HYDROXYSTEROID DEHYDROGENASE-LIKE PROTEIN 2"/>
    <property type="match status" value="1"/>
</dbReference>
<dbReference type="Pfam" id="PF00106">
    <property type="entry name" value="adh_short"/>
    <property type="match status" value="1"/>
</dbReference>
<gene>
    <name evidence="2" type="ORF">BCV70DRAFT_200522</name>
</gene>
<dbReference type="PROSITE" id="PS00061">
    <property type="entry name" value="ADH_SHORT"/>
    <property type="match status" value="1"/>
</dbReference>
<evidence type="ECO:0000256" key="1">
    <source>
        <dbReference type="ARBA" id="ARBA00022857"/>
    </source>
</evidence>
<keyword evidence="3" id="KW-1185">Reference proteome</keyword>
<dbReference type="STRING" id="1882483.A0A317XQG7"/>
<dbReference type="InterPro" id="IPR002347">
    <property type="entry name" value="SDR_fam"/>
</dbReference>
<dbReference type="InterPro" id="IPR051935">
    <property type="entry name" value="HSDL2"/>
</dbReference>
<organism evidence="2 3">
    <name type="scientific">Testicularia cyperi</name>
    <dbReference type="NCBI Taxonomy" id="1882483"/>
    <lineage>
        <taxon>Eukaryota</taxon>
        <taxon>Fungi</taxon>
        <taxon>Dikarya</taxon>
        <taxon>Basidiomycota</taxon>
        <taxon>Ustilaginomycotina</taxon>
        <taxon>Ustilaginomycetes</taxon>
        <taxon>Ustilaginales</taxon>
        <taxon>Anthracoideaceae</taxon>
        <taxon>Testicularia</taxon>
    </lineage>
</organism>
<dbReference type="EMBL" id="KZ819194">
    <property type="protein sequence ID" value="PWY99588.1"/>
    <property type="molecule type" value="Genomic_DNA"/>
</dbReference>
<protein>
    <submittedName>
        <fullName evidence="2">NAD(P)-binding protein</fullName>
    </submittedName>
</protein>